<dbReference type="Proteomes" id="UP000669179">
    <property type="component" value="Unassembled WGS sequence"/>
</dbReference>
<evidence type="ECO:0000256" key="3">
    <source>
        <dbReference type="ARBA" id="ARBA00012820"/>
    </source>
</evidence>
<comment type="catalytic activity">
    <reaction evidence="8">
        <text>an acyl-CoA + a 1,2-diacyl-sn-glycerol = a triacyl-sn-glycerol + CoA</text>
        <dbReference type="Rhea" id="RHEA:10868"/>
        <dbReference type="ChEBI" id="CHEBI:17815"/>
        <dbReference type="ChEBI" id="CHEBI:57287"/>
        <dbReference type="ChEBI" id="CHEBI:58342"/>
        <dbReference type="ChEBI" id="CHEBI:64615"/>
        <dbReference type="EC" id="2.3.1.20"/>
    </reaction>
</comment>
<accession>A0A939PLV2</accession>
<proteinExistence type="inferred from homology"/>
<gene>
    <name evidence="9" type="ORF">J4573_35455</name>
</gene>
<dbReference type="Gene3D" id="3.40.50.1820">
    <property type="entry name" value="alpha/beta hydrolase"/>
    <property type="match status" value="1"/>
</dbReference>
<comment type="similarity">
    <text evidence="2">Belongs to the mycobacterial A85 antigen family.</text>
</comment>
<evidence type="ECO:0000256" key="5">
    <source>
        <dbReference type="ARBA" id="ARBA00022679"/>
    </source>
</evidence>
<dbReference type="EMBL" id="JAGEOJ010000016">
    <property type="protein sequence ID" value="MBO2452433.1"/>
    <property type="molecule type" value="Genomic_DNA"/>
</dbReference>
<dbReference type="GO" id="GO:0050348">
    <property type="term" value="F:trehalose O-mycolyltransferase activity"/>
    <property type="evidence" value="ECO:0007669"/>
    <property type="project" value="UniProtKB-EC"/>
</dbReference>
<evidence type="ECO:0000256" key="8">
    <source>
        <dbReference type="ARBA" id="ARBA00048109"/>
    </source>
</evidence>
<keyword evidence="10" id="KW-1185">Reference proteome</keyword>
<name>A0A939PLV2_9ACTN</name>
<dbReference type="InterPro" id="IPR029058">
    <property type="entry name" value="AB_hydrolase_fold"/>
</dbReference>
<dbReference type="InterPro" id="IPR006311">
    <property type="entry name" value="TAT_signal"/>
</dbReference>
<dbReference type="InterPro" id="IPR000801">
    <property type="entry name" value="Esterase-like"/>
</dbReference>
<dbReference type="Pfam" id="PF00756">
    <property type="entry name" value="Esterase"/>
    <property type="match status" value="1"/>
</dbReference>
<dbReference type="InterPro" id="IPR050583">
    <property type="entry name" value="Mycobacterial_A85_antigen"/>
</dbReference>
<evidence type="ECO:0000256" key="2">
    <source>
        <dbReference type="ARBA" id="ARBA00005874"/>
    </source>
</evidence>
<evidence type="ECO:0000256" key="1">
    <source>
        <dbReference type="ARBA" id="ARBA00000697"/>
    </source>
</evidence>
<organism evidence="9 10">
    <name type="scientific">Actinomadura barringtoniae</name>
    <dbReference type="NCBI Taxonomy" id="1427535"/>
    <lineage>
        <taxon>Bacteria</taxon>
        <taxon>Bacillati</taxon>
        <taxon>Actinomycetota</taxon>
        <taxon>Actinomycetes</taxon>
        <taxon>Streptosporangiales</taxon>
        <taxon>Thermomonosporaceae</taxon>
        <taxon>Actinomadura</taxon>
    </lineage>
</organism>
<evidence type="ECO:0000313" key="10">
    <source>
        <dbReference type="Proteomes" id="UP000669179"/>
    </source>
</evidence>
<dbReference type="EC" id="2.3.1.122" evidence="3"/>
<dbReference type="AlphaFoldDB" id="A0A939PLV2"/>
<evidence type="ECO:0000256" key="7">
    <source>
        <dbReference type="ARBA" id="ARBA00032572"/>
    </source>
</evidence>
<comment type="caution">
    <text evidence="9">The sequence shown here is derived from an EMBL/GenBank/DDBJ whole genome shotgun (WGS) entry which is preliminary data.</text>
</comment>
<dbReference type="SUPFAM" id="SSF53474">
    <property type="entry name" value="alpha/beta-Hydrolases"/>
    <property type="match status" value="1"/>
</dbReference>
<dbReference type="PANTHER" id="PTHR48098:SF1">
    <property type="entry name" value="DIACYLGLYCEROL ACYLTRANSFERASE_MYCOLYLTRANSFERASE AG85A"/>
    <property type="match status" value="1"/>
</dbReference>
<dbReference type="PANTHER" id="PTHR48098">
    <property type="entry name" value="ENTEROCHELIN ESTERASE-RELATED"/>
    <property type="match status" value="1"/>
</dbReference>
<comment type="catalytic activity">
    <reaction evidence="1">
        <text>2 alpha,alpha'-trehalose 6-mycolate = alpha,alpha'-trehalose 6,6'-bismycolate + alpha,alpha-trehalose</text>
        <dbReference type="Rhea" id="RHEA:23472"/>
        <dbReference type="ChEBI" id="CHEBI:16551"/>
        <dbReference type="ChEBI" id="CHEBI:18195"/>
        <dbReference type="ChEBI" id="CHEBI:18234"/>
        <dbReference type="EC" id="2.3.1.122"/>
    </reaction>
</comment>
<evidence type="ECO:0000313" key="9">
    <source>
        <dbReference type="EMBL" id="MBO2452433.1"/>
    </source>
</evidence>
<protein>
    <recommendedName>
        <fullName evidence="7">Acyl-CoA:diacylglycerol acyltransferase</fullName>
        <ecNumber evidence="3">2.3.1.122</ecNumber>
        <ecNumber evidence="4">2.3.1.20</ecNumber>
    </recommendedName>
</protein>
<reference evidence="9" key="1">
    <citation type="submission" date="2021-03" db="EMBL/GenBank/DDBJ databases">
        <authorList>
            <person name="Kanchanasin P."/>
            <person name="Saeng-In P."/>
            <person name="Phongsopitanun W."/>
            <person name="Yuki M."/>
            <person name="Kudo T."/>
            <person name="Ohkuma M."/>
            <person name="Tanasupawat S."/>
        </authorList>
    </citation>
    <scope>NUCLEOTIDE SEQUENCE</scope>
    <source>
        <strain evidence="9">GKU 128</strain>
    </source>
</reference>
<evidence type="ECO:0000256" key="6">
    <source>
        <dbReference type="ARBA" id="ARBA00023315"/>
    </source>
</evidence>
<dbReference type="GO" id="GO:0004144">
    <property type="term" value="F:diacylglycerol O-acyltransferase activity"/>
    <property type="evidence" value="ECO:0007669"/>
    <property type="project" value="UniProtKB-EC"/>
</dbReference>
<dbReference type="RefSeq" id="WP_208260453.1">
    <property type="nucleotide sequence ID" value="NZ_JAGEOJ010000016.1"/>
</dbReference>
<keyword evidence="5" id="KW-0808">Transferase</keyword>
<sequence>MAGLTRRDVCKAGLVTAGAAASIGLPGSPAEAAEAAGPAVVGQKWLSKRLLEFTVSSPAMGRTLTNRLLVPPGWSASAKRTWPVIFMLHGGNDTYVSWTRSTDIEAFTAKTNALIVMPECGRSGGFTDWWYGGKGGTPRWETYHLTEVRQVVERHYRGGPHRAVAGLSAGGYGALIYAARHPRFFSYAAAYSPYAATLLPGLPEGMLAGMQHDGLNGLDMWGPPWFSPNVWPAHDPITQAPGLKGTQLYLSCSMTGFDGPFDAPGQEYGARNSAEQLAWTTVAAFSLRLSPLGIPATRHFYDTGTHRWPYWQREMHNSWPRLTKSLGA</sequence>
<dbReference type="EC" id="2.3.1.20" evidence="4"/>
<dbReference type="PROSITE" id="PS51318">
    <property type="entry name" value="TAT"/>
    <property type="match status" value="1"/>
</dbReference>
<evidence type="ECO:0000256" key="4">
    <source>
        <dbReference type="ARBA" id="ARBA00013244"/>
    </source>
</evidence>
<keyword evidence="6" id="KW-0012">Acyltransferase</keyword>